<feature type="region of interest" description="Disordered" evidence="1">
    <location>
        <begin position="179"/>
        <end position="216"/>
    </location>
</feature>
<keyword evidence="4" id="KW-1185">Reference proteome</keyword>
<dbReference type="CDD" id="cd00067">
    <property type="entry name" value="GAL4"/>
    <property type="match status" value="1"/>
</dbReference>
<protein>
    <recommendedName>
        <fullName evidence="2">Zn(2)-C6 fungal-type domain-containing protein</fullName>
    </recommendedName>
</protein>
<dbReference type="EMBL" id="SOZI01000065">
    <property type="protein sequence ID" value="TNY20507.1"/>
    <property type="molecule type" value="Genomic_DNA"/>
</dbReference>
<dbReference type="GO" id="GO:0000981">
    <property type="term" value="F:DNA-binding transcription factor activity, RNA polymerase II-specific"/>
    <property type="evidence" value="ECO:0007669"/>
    <property type="project" value="InterPro"/>
</dbReference>
<dbReference type="STRING" id="5288.A0A5C5FUC9"/>
<name>A0A5C5FUC9_9BASI</name>
<comment type="caution">
    <text evidence="3">The sequence shown here is derived from an EMBL/GenBank/DDBJ whole genome shotgun (WGS) entry which is preliminary data.</text>
</comment>
<feature type="compositionally biased region" description="Low complexity" evidence="1">
    <location>
        <begin position="87"/>
        <end position="100"/>
    </location>
</feature>
<organism evidence="3 4">
    <name type="scientific">Rhodotorula diobovata</name>
    <dbReference type="NCBI Taxonomy" id="5288"/>
    <lineage>
        <taxon>Eukaryota</taxon>
        <taxon>Fungi</taxon>
        <taxon>Dikarya</taxon>
        <taxon>Basidiomycota</taxon>
        <taxon>Pucciniomycotina</taxon>
        <taxon>Microbotryomycetes</taxon>
        <taxon>Sporidiobolales</taxon>
        <taxon>Sporidiobolaceae</taxon>
        <taxon>Rhodotorula</taxon>
    </lineage>
</organism>
<feature type="region of interest" description="Disordered" evidence="1">
    <location>
        <begin position="1"/>
        <end position="37"/>
    </location>
</feature>
<accession>A0A5C5FUC9</accession>
<feature type="region of interest" description="Disordered" evidence="1">
    <location>
        <begin position="294"/>
        <end position="340"/>
    </location>
</feature>
<feature type="domain" description="Zn(2)-C6 fungal-type" evidence="2">
    <location>
        <begin position="35"/>
        <end position="74"/>
    </location>
</feature>
<dbReference type="Proteomes" id="UP000311382">
    <property type="component" value="Unassembled WGS sequence"/>
</dbReference>
<gene>
    <name evidence="3" type="ORF">DMC30DRAFT_447011</name>
</gene>
<feature type="compositionally biased region" description="Polar residues" evidence="1">
    <location>
        <begin position="378"/>
        <end position="387"/>
    </location>
</feature>
<dbReference type="Pfam" id="PF00172">
    <property type="entry name" value="Zn_clus"/>
    <property type="match status" value="1"/>
</dbReference>
<dbReference type="SUPFAM" id="SSF57701">
    <property type="entry name" value="Zn2/Cys6 DNA-binding domain"/>
    <property type="match status" value="1"/>
</dbReference>
<dbReference type="OrthoDB" id="2529474at2759"/>
<feature type="compositionally biased region" description="Polar residues" evidence="1">
    <location>
        <begin position="205"/>
        <end position="216"/>
    </location>
</feature>
<dbReference type="InterPro" id="IPR036864">
    <property type="entry name" value="Zn2-C6_fun-type_DNA-bd_sf"/>
</dbReference>
<evidence type="ECO:0000313" key="4">
    <source>
        <dbReference type="Proteomes" id="UP000311382"/>
    </source>
</evidence>
<dbReference type="GO" id="GO:0008270">
    <property type="term" value="F:zinc ion binding"/>
    <property type="evidence" value="ECO:0007669"/>
    <property type="project" value="InterPro"/>
</dbReference>
<dbReference type="AlphaFoldDB" id="A0A5C5FUC9"/>
<feature type="compositionally biased region" description="Polar residues" evidence="1">
    <location>
        <begin position="307"/>
        <end position="317"/>
    </location>
</feature>
<dbReference type="InterPro" id="IPR001138">
    <property type="entry name" value="Zn2Cys6_DnaBD"/>
</dbReference>
<feature type="region of interest" description="Disordered" evidence="1">
    <location>
        <begin position="78"/>
        <end position="123"/>
    </location>
</feature>
<dbReference type="Gene3D" id="4.10.240.10">
    <property type="entry name" value="Zn(2)-C6 fungal-type DNA-binding domain"/>
    <property type="match status" value="1"/>
</dbReference>
<feature type="compositionally biased region" description="Low complexity" evidence="1">
    <location>
        <begin position="113"/>
        <end position="123"/>
    </location>
</feature>
<evidence type="ECO:0000259" key="2">
    <source>
        <dbReference type="PROSITE" id="PS50048"/>
    </source>
</evidence>
<sequence length="483" mass="50082">MSPTAAVPRDKPPRKSSTKGKRLRPNPEPLPKGASCQTCRTRKVRCDAGKPACRACLRTARFEGRDESSVVCCYDAKPSGAKKASRRPPAAKAQPSPQQQHSAEVTDAPVSQGAAVAGPSSAFAAPPTYAPTTTLGELPANSAYPPIANPYLTSFPLTTRNDSYESLAAAYFAPAPAPTHTPTPPLSYSSAASPEDSVFAHSPPDQHSSISRPPSVYGTYSTAGPAASSSNGFHLPPILAAPSASYAPYNNPQPQYHTTSNPLAFAPPPPSRESPAWAGQATAASHGAYVQRSYDDAPAPARPSYGYSYTQQPTSAYPSPLPHIEPYGSATASPAQSHPVAPAYTAKRPKLPLHLPPPRLSSNISSAFASPAAPHVHAQTQHQQQPHVSHGAEDPTFSLPLQQQHGTHLGAVATPGFAPAPTRSPFPAYAGGITPWPTLPSPSAPVTWAYPTGAAGGGGGGAGKLATTPGYGHVDEWLRGLAT</sequence>
<proteinExistence type="predicted"/>
<dbReference type="PROSITE" id="PS50048">
    <property type="entry name" value="ZN2_CY6_FUNGAL_2"/>
    <property type="match status" value="1"/>
</dbReference>
<feature type="region of interest" description="Disordered" evidence="1">
    <location>
        <begin position="369"/>
        <end position="400"/>
    </location>
</feature>
<evidence type="ECO:0000256" key="1">
    <source>
        <dbReference type="SAM" id="MobiDB-lite"/>
    </source>
</evidence>
<feature type="compositionally biased region" description="Basic residues" evidence="1">
    <location>
        <begin position="14"/>
        <end position="24"/>
    </location>
</feature>
<evidence type="ECO:0000313" key="3">
    <source>
        <dbReference type="EMBL" id="TNY20507.1"/>
    </source>
</evidence>
<reference evidence="3 4" key="1">
    <citation type="submission" date="2019-03" db="EMBL/GenBank/DDBJ databases">
        <title>Rhodosporidium diobovatum UCD-FST 08-225 genome sequencing, assembly, and annotation.</title>
        <authorList>
            <person name="Fakankun I.U."/>
            <person name="Fristensky B."/>
            <person name="Levin D.B."/>
        </authorList>
    </citation>
    <scope>NUCLEOTIDE SEQUENCE [LARGE SCALE GENOMIC DNA]</scope>
    <source>
        <strain evidence="3 4">UCD-FST 08-225</strain>
    </source>
</reference>